<accession>A0A5N6QZB1</accession>
<organism evidence="2 3">
    <name type="scientific">Carpinus fangiana</name>
    <dbReference type="NCBI Taxonomy" id="176857"/>
    <lineage>
        <taxon>Eukaryota</taxon>
        <taxon>Viridiplantae</taxon>
        <taxon>Streptophyta</taxon>
        <taxon>Embryophyta</taxon>
        <taxon>Tracheophyta</taxon>
        <taxon>Spermatophyta</taxon>
        <taxon>Magnoliopsida</taxon>
        <taxon>eudicotyledons</taxon>
        <taxon>Gunneridae</taxon>
        <taxon>Pentapetalae</taxon>
        <taxon>rosids</taxon>
        <taxon>fabids</taxon>
        <taxon>Fagales</taxon>
        <taxon>Betulaceae</taxon>
        <taxon>Carpinus</taxon>
    </lineage>
</organism>
<sequence>MPPRHQLRLSVAIMVVSPKFPQAFKSKTFEFFADIEAVEDSDGFYILDSAEEVITDQKVVVIKLDLPLCPHNHHQYQHRHVSDRLIARPLGQTQRKTINTQMTQALISSIFASISSFEASYFQILAAHVPFVEEV</sequence>
<evidence type="ECO:0000259" key="1">
    <source>
        <dbReference type="Pfam" id="PF04859"/>
    </source>
</evidence>
<feature type="domain" description="DUF641" evidence="1">
    <location>
        <begin position="99"/>
        <end position="134"/>
    </location>
</feature>
<dbReference type="Proteomes" id="UP000327013">
    <property type="component" value="Chromosome 3"/>
</dbReference>
<gene>
    <name evidence="2" type="ORF">FH972_008120</name>
</gene>
<dbReference type="InterPro" id="IPR006943">
    <property type="entry name" value="DUF641_pln"/>
</dbReference>
<evidence type="ECO:0000313" key="2">
    <source>
        <dbReference type="EMBL" id="KAE8022310.1"/>
    </source>
</evidence>
<name>A0A5N6QZB1_9ROSI</name>
<evidence type="ECO:0000313" key="3">
    <source>
        <dbReference type="Proteomes" id="UP000327013"/>
    </source>
</evidence>
<protein>
    <recommendedName>
        <fullName evidence="1">DUF641 domain-containing protein</fullName>
    </recommendedName>
</protein>
<dbReference type="Pfam" id="PF04859">
    <property type="entry name" value="DUF641"/>
    <property type="match status" value="1"/>
</dbReference>
<dbReference type="AlphaFoldDB" id="A0A5N6QZB1"/>
<proteinExistence type="predicted"/>
<keyword evidence="3" id="KW-1185">Reference proteome</keyword>
<reference evidence="2 3" key="1">
    <citation type="submission" date="2019-06" db="EMBL/GenBank/DDBJ databases">
        <title>A chromosomal-level reference genome of Carpinus fangiana (Coryloideae, Betulaceae).</title>
        <authorList>
            <person name="Yang X."/>
            <person name="Wang Z."/>
            <person name="Zhang L."/>
            <person name="Hao G."/>
            <person name="Liu J."/>
            <person name="Yang Y."/>
        </authorList>
    </citation>
    <scope>NUCLEOTIDE SEQUENCE [LARGE SCALE GENOMIC DNA]</scope>
    <source>
        <strain evidence="2">Cfa_2016G</strain>
        <tissue evidence="2">Leaf</tissue>
    </source>
</reference>
<dbReference type="OrthoDB" id="10494824at2759"/>
<dbReference type="EMBL" id="CM017323">
    <property type="protein sequence ID" value="KAE8022310.1"/>
    <property type="molecule type" value="Genomic_DNA"/>
</dbReference>